<sequence length="214" mass="23829">MSTGLIFTGGDFPSYDVFLSVMAMVNADNFFIVAADSGLEICDSYGFVPDVIVGDMDSLSDVSLLDKFRTCEIYKYPQDKDYTDTELAINIIREKNIKSFFIVGGGGGRVDQLLGIYSIFFRDFFPDLWITGKEAVFSLNKGKYYFSFPVKSTVSFFPVCIQETLASTTGFKWPLDGLRWIPGDVGISNVVVETKQSVDVLSGRLLLVLNLFKV</sequence>
<dbReference type="EC" id="2.7.6.2" evidence="5"/>
<dbReference type="Pfam" id="PF04263">
    <property type="entry name" value="TPK_catalytic"/>
    <property type="match status" value="1"/>
</dbReference>
<proteinExistence type="predicted"/>
<dbReference type="InterPro" id="IPR036759">
    <property type="entry name" value="TPK_catalytic_sf"/>
</dbReference>
<gene>
    <name evidence="7" type="ORF">WKV44_04280</name>
</gene>
<dbReference type="Gene3D" id="3.40.50.10240">
    <property type="entry name" value="Thiamin pyrophosphokinase, catalytic domain"/>
    <property type="match status" value="1"/>
</dbReference>
<dbReference type="Proteomes" id="UP001466331">
    <property type="component" value="Unassembled WGS sequence"/>
</dbReference>
<evidence type="ECO:0000313" key="7">
    <source>
        <dbReference type="EMBL" id="MEM5947756.1"/>
    </source>
</evidence>
<dbReference type="SUPFAM" id="SSF63862">
    <property type="entry name" value="Thiamin pyrophosphokinase, substrate-binding domain"/>
    <property type="match status" value="1"/>
</dbReference>
<dbReference type="RefSeq" id="WP_420069206.1">
    <property type="nucleotide sequence ID" value="NZ_JBCHKQ010000002.1"/>
</dbReference>
<name>A0ABU9UAR8_9SPIR</name>
<dbReference type="Pfam" id="PF04265">
    <property type="entry name" value="TPK_B1_binding"/>
    <property type="match status" value="1"/>
</dbReference>
<accession>A0ABU9UAR8</accession>
<evidence type="ECO:0000256" key="2">
    <source>
        <dbReference type="ARBA" id="ARBA00022741"/>
    </source>
</evidence>
<dbReference type="InterPro" id="IPR007373">
    <property type="entry name" value="Thiamin_PyroPKinase_B1-bd"/>
</dbReference>
<keyword evidence="8" id="KW-1185">Reference proteome</keyword>
<dbReference type="InterPro" id="IPR007371">
    <property type="entry name" value="TPK_catalytic"/>
</dbReference>
<dbReference type="PANTHER" id="PTHR41299">
    <property type="entry name" value="THIAMINE PYROPHOSPHOKINASE"/>
    <property type="match status" value="1"/>
</dbReference>
<organism evidence="7 8">
    <name type="scientific">Rarispira pelagica</name>
    <dbReference type="NCBI Taxonomy" id="3141764"/>
    <lineage>
        <taxon>Bacteria</taxon>
        <taxon>Pseudomonadati</taxon>
        <taxon>Spirochaetota</taxon>
        <taxon>Spirochaetia</taxon>
        <taxon>Winmispirales</taxon>
        <taxon>Winmispiraceae</taxon>
        <taxon>Rarispira</taxon>
    </lineage>
</organism>
<evidence type="ECO:0000256" key="1">
    <source>
        <dbReference type="ARBA" id="ARBA00022679"/>
    </source>
</evidence>
<comment type="caution">
    <text evidence="7">The sequence shown here is derived from an EMBL/GenBank/DDBJ whole genome shotgun (WGS) entry which is preliminary data.</text>
</comment>
<dbReference type="PANTHER" id="PTHR41299:SF1">
    <property type="entry name" value="THIAMINE PYROPHOSPHOKINASE"/>
    <property type="match status" value="1"/>
</dbReference>
<dbReference type="GO" id="GO:0004788">
    <property type="term" value="F:thiamine diphosphokinase activity"/>
    <property type="evidence" value="ECO:0007669"/>
    <property type="project" value="UniProtKB-EC"/>
</dbReference>
<dbReference type="InterPro" id="IPR053149">
    <property type="entry name" value="TPK"/>
</dbReference>
<keyword evidence="4" id="KW-0067">ATP-binding</keyword>
<dbReference type="SUPFAM" id="SSF63999">
    <property type="entry name" value="Thiamin pyrophosphokinase, catalytic domain"/>
    <property type="match status" value="1"/>
</dbReference>
<dbReference type="InterPro" id="IPR006282">
    <property type="entry name" value="Thi_PPkinase"/>
</dbReference>
<keyword evidence="2" id="KW-0547">Nucleotide-binding</keyword>
<keyword evidence="1 7" id="KW-0808">Transferase</keyword>
<evidence type="ECO:0000259" key="6">
    <source>
        <dbReference type="SMART" id="SM00983"/>
    </source>
</evidence>
<reference evidence="7 8" key="1">
    <citation type="submission" date="2024-03" db="EMBL/GenBank/DDBJ databases">
        <title>Ignisphaera cupida sp. nov., a hyperthermophilic hydrolytic archaeon from a hot spring of Kamchatka, and proposal of Ignisphaeraceae fam. nov.</title>
        <authorList>
            <person name="Podosokorskaya O.A."/>
            <person name="Elcheninov A.G."/>
            <person name="Maltseva A.I."/>
            <person name="Zayulina K.S."/>
            <person name="Novikov A."/>
            <person name="Merkel A.Y."/>
        </authorList>
    </citation>
    <scope>NUCLEOTIDE SEQUENCE [LARGE SCALE GENOMIC DNA]</scope>
    <source>
        <strain evidence="7 8">38H-sp</strain>
    </source>
</reference>
<dbReference type="SMART" id="SM00983">
    <property type="entry name" value="TPK_B1_binding"/>
    <property type="match status" value="1"/>
</dbReference>
<evidence type="ECO:0000256" key="4">
    <source>
        <dbReference type="ARBA" id="ARBA00022840"/>
    </source>
</evidence>
<protein>
    <recommendedName>
        <fullName evidence="5">Thiamine diphosphokinase</fullName>
        <ecNumber evidence="5">2.7.6.2</ecNumber>
    </recommendedName>
</protein>
<evidence type="ECO:0000256" key="5">
    <source>
        <dbReference type="NCBIfam" id="TIGR01378"/>
    </source>
</evidence>
<evidence type="ECO:0000256" key="3">
    <source>
        <dbReference type="ARBA" id="ARBA00022777"/>
    </source>
</evidence>
<dbReference type="InterPro" id="IPR036371">
    <property type="entry name" value="TPK_B1-bd_sf"/>
</dbReference>
<dbReference type="EMBL" id="JBCHKQ010000002">
    <property type="protein sequence ID" value="MEM5947756.1"/>
    <property type="molecule type" value="Genomic_DNA"/>
</dbReference>
<evidence type="ECO:0000313" key="8">
    <source>
        <dbReference type="Proteomes" id="UP001466331"/>
    </source>
</evidence>
<feature type="domain" description="Thiamin pyrophosphokinase thiamin-binding" evidence="6">
    <location>
        <begin position="142"/>
        <end position="206"/>
    </location>
</feature>
<dbReference type="CDD" id="cd07995">
    <property type="entry name" value="TPK"/>
    <property type="match status" value="1"/>
</dbReference>
<keyword evidence="3" id="KW-0418">Kinase</keyword>
<dbReference type="NCBIfam" id="TIGR01378">
    <property type="entry name" value="thi_PPkinase"/>
    <property type="match status" value="1"/>
</dbReference>